<dbReference type="EMBL" id="CP023563">
    <property type="protein sequence ID" value="ATG50192.1"/>
    <property type="molecule type" value="Genomic_DNA"/>
</dbReference>
<dbReference type="SUPFAM" id="SSF53850">
    <property type="entry name" value="Periplasmic binding protein-like II"/>
    <property type="match status" value="1"/>
</dbReference>
<accession>A0A291GJG6</accession>
<protein>
    <recommendedName>
        <fullName evidence="2">Solute-binding protein family 5 domain-containing protein</fullName>
    </recommendedName>
</protein>
<organism evidence="3 4">
    <name type="scientific">Brachybacterium vulturis</name>
    <dbReference type="NCBI Taxonomy" id="2017484"/>
    <lineage>
        <taxon>Bacteria</taxon>
        <taxon>Bacillati</taxon>
        <taxon>Actinomycetota</taxon>
        <taxon>Actinomycetes</taxon>
        <taxon>Micrococcales</taxon>
        <taxon>Dermabacteraceae</taxon>
        <taxon>Brachybacterium</taxon>
    </lineage>
</organism>
<dbReference type="InterPro" id="IPR030678">
    <property type="entry name" value="Peptide/Ni-bd"/>
</dbReference>
<keyword evidence="4" id="KW-1185">Reference proteome</keyword>
<dbReference type="Gene3D" id="3.10.105.10">
    <property type="entry name" value="Dipeptide-binding Protein, Domain 3"/>
    <property type="match status" value="1"/>
</dbReference>
<dbReference type="GO" id="GO:1904680">
    <property type="term" value="F:peptide transmembrane transporter activity"/>
    <property type="evidence" value="ECO:0007669"/>
    <property type="project" value="TreeGrafter"/>
</dbReference>
<name>A0A291GJG6_9MICO</name>
<dbReference type="PIRSF" id="PIRSF002741">
    <property type="entry name" value="MppA"/>
    <property type="match status" value="1"/>
</dbReference>
<dbReference type="InterPro" id="IPR000914">
    <property type="entry name" value="SBP_5_dom"/>
</dbReference>
<reference evidence="4" key="1">
    <citation type="submission" date="2017-09" db="EMBL/GenBank/DDBJ databases">
        <title>Brachybacterium sp. VM2412.</title>
        <authorList>
            <person name="Tak E.J."/>
            <person name="Bae J.-W."/>
        </authorList>
    </citation>
    <scope>NUCLEOTIDE SEQUENCE [LARGE SCALE GENOMIC DNA]</scope>
    <source>
        <strain evidence="4">VM2412</strain>
    </source>
</reference>
<dbReference type="Pfam" id="PF00496">
    <property type="entry name" value="SBP_bac_5"/>
    <property type="match status" value="1"/>
</dbReference>
<dbReference type="GO" id="GO:0042597">
    <property type="term" value="C:periplasmic space"/>
    <property type="evidence" value="ECO:0007669"/>
    <property type="project" value="UniProtKB-ARBA"/>
</dbReference>
<dbReference type="KEGG" id="brz:CFK38_00645"/>
<dbReference type="PANTHER" id="PTHR30290">
    <property type="entry name" value="PERIPLASMIC BINDING COMPONENT OF ABC TRANSPORTER"/>
    <property type="match status" value="1"/>
</dbReference>
<sequence length="584" mass="63444">MHGAGCSTTTRTTPQTPSGPPGPTPRRRADMTRFTRRTFAAGSAATLTAAALAACSFDRGTGGGEGEDAPRDIHWLGWGGTTWNQNFNLFSPTGVNVTPGTSFVYEPLLRVDRSTAGELLPHLAESWEFNDEGTELTFTLVSDVTWSDGEPFTAGDVKFTWDLVLAGKTPNSYPFASVEAPDDQTVVVTYDEPSFADLVGFATRQIVPEHVWAEQDVRTWTNPEPVGTGPGVLASFSPQQIAFDLREDYWGGAPSGPNKLFMHAVTGDAAKQQLIDGTLDVGGTGWENADEEFVALDPENNVYTFFPVGTADGLIFNTTQAPYDDVHVRRALRAAVDLAIAAEVAAVGYSVPTFAGLDATVFSEMLAEDQEQSQDIEYAKAQLEEGGWTVTEAGKLEKDGETYELRYDVYQPYAEWVTTGQILADQWNETLGLTVAVNKMADAPFTEASSIGDFGMLSYSPFGGSMPYDMFATMSDLQFTPISEQAIWNYGRFQNEEYDELVHELGSIPAGEDAERSRELIIRIQEILTEEAPFIATATAGWKLVANEQNWTGYPTVEGGFDYGPNGTVPADGILTVMNLEPNS</sequence>
<evidence type="ECO:0000313" key="3">
    <source>
        <dbReference type="EMBL" id="ATG50192.1"/>
    </source>
</evidence>
<evidence type="ECO:0000256" key="1">
    <source>
        <dbReference type="SAM" id="MobiDB-lite"/>
    </source>
</evidence>
<dbReference type="CDD" id="cd08509">
    <property type="entry name" value="PBP2_TmCBP_oligosaccharides_like"/>
    <property type="match status" value="1"/>
</dbReference>
<proteinExistence type="predicted"/>
<dbReference type="GO" id="GO:0015833">
    <property type="term" value="P:peptide transport"/>
    <property type="evidence" value="ECO:0007669"/>
    <property type="project" value="TreeGrafter"/>
</dbReference>
<feature type="region of interest" description="Disordered" evidence="1">
    <location>
        <begin position="1"/>
        <end position="29"/>
    </location>
</feature>
<dbReference type="InterPro" id="IPR039424">
    <property type="entry name" value="SBP_5"/>
</dbReference>
<feature type="compositionally biased region" description="Low complexity" evidence="1">
    <location>
        <begin position="7"/>
        <end position="16"/>
    </location>
</feature>
<gene>
    <name evidence="3" type="ORF">CFK38_00645</name>
</gene>
<dbReference type="Gene3D" id="3.90.76.10">
    <property type="entry name" value="Dipeptide-binding Protein, Domain 1"/>
    <property type="match status" value="1"/>
</dbReference>
<feature type="domain" description="Solute-binding protein family 5" evidence="2">
    <location>
        <begin position="119"/>
        <end position="471"/>
    </location>
</feature>
<evidence type="ECO:0000313" key="4">
    <source>
        <dbReference type="Proteomes" id="UP000218165"/>
    </source>
</evidence>
<dbReference type="GO" id="GO:0043190">
    <property type="term" value="C:ATP-binding cassette (ABC) transporter complex"/>
    <property type="evidence" value="ECO:0007669"/>
    <property type="project" value="InterPro"/>
</dbReference>
<dbReference type="Gene3D" id="3.40.190.10">
    <property type="entry name" value="Periplasmic binding protein-like II"/>
    <property type="match status" value="1"/>
</dbReference>
<evidence type="ECO:0000259" key="2">
    <source>
        <dbReference type="Pfam" id="PF00496"/>
    </source>
</evidence>
<dbReference type="AlphaFoldDB" id="A0A291GJG6"/>
<dbReference type="Proteomes" id="UP000218165">
    <property type="component" value="Chromosome"/>
</dbReference>